<evidence type="ECO:0000313" key="2">
    <source>
        <dbReference type="Proteomes" id="UP000316443"/>
    </source>
</evidence>
<organism evidence="1 2">
    <name type="scientific">Microcystis aeruginosa Ma_QC_C_20070703_M131</name>
    <dbReference type="NCBI Taxonomy" id="2486263"/>
    <lineage>
        <taxon>Bacteria</taxon>
        <taxon>Bacillati</taxon>
        <taxon>Cyanobacteriota</taxon>
        <taxon>Cyanophyceae</taxon>
        <taxon>Oscillatoriophycideae</taxon>
        <taxon>Chroococcales</taxon>
        <taxon>Microcystaceae</taxon>
        <taxon>Microcystis</taxon>
    </lineage>
</organism>
<dbReference type="AlphaFoldDB" id="A0A551YKC8"/>
<proteinExistence type="predicted"/>
<dbReference type="EMBL" id="SFCA01000032">
    <property type="protein sequence ID" value="TRT61432.1"/>
    <property type="molecule type" value="Genomic_DNA"/>
</dbReference>
<protein>
    <submittedName>
        <fullName evidence="1">Uncharacterized protein</fullName>
    </submittedName>
</protein>
<name>A0A551YKC8_MICAE</name>
<reference evidence="1 2" key="1">
    <citation type="submission" date="2019-01" db="EMBL/GenBank/DDBJ databases">
        <title>Coherence of Microcystis species and biogeography revealed through population genomics.</title>
        <authorList>
            <person name="Perez-Carrascal O.M."/>
            <person name="Terrat Y."/>
            <person name="Giani A."/>
            <person name="Fortin N."/>
            <person name="Tromas N."/>
            <person name="Shapiro B.J."/>
        </authorList>
    </citation>
    <scope>NUCLEOTIDE SEQUENCE [LARGE SCALE GENOMIC DNA]</scope>
    <source>
        <strain evidence="1">Ma_QC_C_20070703_M131</strain>
    </source>
</reference>
<sequence length="342" mass="39413">MEIKHLKIWYSWEKQEQMIDRLVGRVGLTRVRATCFLRLWIYAIAKDGQVKPPLSRLIFPTTAIICTHRQASDLFYQDQDQGSDRSAGMMLDKLAALGLIEKIFDGNTTRIKIKPITGILEPDSSELSVELQLDQFNPRCDAIPVANLLTRNYNWMNRNAKAIPHRISGLLRGWAKDYTTGMRVLRRVDNLNPVGFYLLYPTAEESEANFFTSPSKSLHLSAINEQDPFKMASVGDENCLSVFIRSWMIDANYLDKYRLIFLEDGQKTLQRMTLDFPNLCDLHTLIIHPDYEKLAAALGFQKTIQESPNSIYWMYLGLDRFLSLDMSEIQFPTPRSPLPYTF</sequence>
<accession>A0A551YKC8</accession>
<dbReference type="Proteomes" id="UP000316443">
    <property type="component" value="Unassembled WGS sequence"/>
</dbReference>
<gene>
    <name evidence="1" type="ORF">EWV85_03160</name>
</gene>
<comment type="caution">
    <text evidence="1">The sequence shown here is derived from an EMBL/GenBank/DDBJ whole genome shotgun (WGS) entry which is preliminary data.</text>
</comment>
<evidence type="ECO:0000313" key="1">
    <source>
        <dbReference type="EMBL" id="TRT61432.1"/>
    </source>
</evidence>